<comment type="caution">
    <text evidence="1">The sequence shown here is derived from an EMBL/GenBank/DDBJ whole genome shotgun (WGS) entry which is preliminary data.</text>
</comment>
<reference evidence="1 2" key="1">
    <citation type="submission" date="2018-03" db="EMBL/GenBank/DDBJ databases">
        <title>Whole genome sequencing of Histamine producing bacteria.</title>
        <authorList>
            <person name="Butler K."/>
        </authorList>
    </citation>
    <scope>NUCLEOTIDE SEQUENCE [LARGE SCALE GENOMIC DNA]</scope>
    <source>
        <strain evidence="1 2">DSM 19138</strain>
    </source>
</reference>
<dbReference type="OrthoDB" id="6199337at2"/>
<dbReference type="PIRSF" id="PIRSF028696">
    <property type="entry name" value="UCP028696"/>
    <property type="match status" value="1"/>
</dbReference>
<sequence>MTTAFISNAYAIEPIPTESGFSGFVNVGVGGMSVESNTLAQFGSVDLSNSTINSIDGSASSEDSAIPVIAAEVAYTFANSRTQVFIGNQLEDYIRFDFSTLAGIRQEIGKAGVLGASFLYTPLATEVWSDPFLTGSPRTKTDRTANGYRLIWDRMYGTGLELRYSYRDVDIDDELSGESQGLESEDVALLNRNGDLHRFTAQYTFTWDSPRHRLVPLFSVVDLDADGDAMAYDGYSLGANYIYSINRWRLVTNVYISELSFDEGHPLFDDRKIDSSQFGASLSAFYASPFGWKNWLANGTVAWFDQDSDVNFYDSSVGLFSVGLLYRF</sequence>
<name>A0A2T3NGG0_9GAMM</name>
<dbReference type="InterPro" id="IPR016896">
    <property type="entry name" value="DUF2860"/>
</dbReference>
<evidence type="ECO:0000313" key="2">
    <source>
        <dbReference type="Proteomes" id="UP000241346"/>
    </source>
</evidence>
<gene>
    <name evidence="1" type="ORF">C9J01_11085</name>
</gene>
<evidence type="ECO:0000313" key="1">
    <source>
        <dbReference type="EMBL" id="PSW13647.1"/>
    </source>
</evidence>
<accession>A0A2T3NGG0</accession>
<dbReference type="EMBL" id="PYMB01000003">
    <property type="protein sequence ID" value="PSW13647.1"/>
    <property type="molecule type" value="Genomic_DNA"/>
</dbReference>
<organism evidence="1 2">
    <name type="scientific">Photobacterium rosenbergii</name>
    <dbReference type="NCBI Taxonomy" id="294936"/>
    <lineage>
        <taxon>Bacteria</taxon>
        <taxon>Pseudomonadati</taxon>
        <taxon>Pseudomonadota</taxon>
        <taxon>Gammaproteobacteria</taxon>
        <taxon>Vibrionales</taxon>
        <taxon>Vibrionaceae</taxon>
        <taxon>Photobacterium</taxon>
    </lineage>
</organism>
<protein>
    <submittedName>
        <fullName evidence="1">DUF2860 domain-containing protein</fullName>
    </submittedName>
</protein>
<proteinExistence type="predicted"/>
<dbReference type="Proteomes" id="UP000241346">
    <property type="component" value="Unassembled WGS sequence"/>
</dbReference>
<dbReference type="Pfam" id="PF11059">
    <property type="entry name" value="DUF2860"/>
    <property type="match status" value="1"/>
</dbReference>
<dbReference type="AlphaFoldDB" id="A0A2T3NGG0"/>